<dbReference type="EMBL" id="KZ664718">
    <property type="protein sequence ID" value="PPS03629.1"/>
    <property type="molecule type" value="Genomic_DNA"/>
</dbReference>
<feature type="compositionally biased region" description="Basic residues" evidence="1">
    <location>
        <begin position="1"/>
        <end position="19"/>
    </location>
</feature>
<organism evidence="2 3">
    <name type="scientific">Gossypium barbadense</name>
    <name type="common">Sea Island cotton</name>
    <name type="synonym">Hibiscus barbadensis</name>
    <dbReference type="NCBI Taxonomy" id="3634"/>
    <lineage>
        <taxon>Eukaryota</taxon>
        <taxon>Viridiplantae</taxon>
        <taxon>Streptophyta</taxon>
        <taxon>Embryophyta</taxon>
        <taxon>Tracheophyta</taxon>
        <taxon>Spermatophyta</taxon>
        <taxon>Magnoliopsida</taxon>
        <taxon>eudicotyledons</taxon>
        <taxon>Gunneridae</taxon>
        <taxon>Pentapetalae</taxon>
        <taxon>rosids</taxon>
        <taxon>malvids</taxon>
        <taxon>Malvales</taxon>
        <taxon>Malvaceae</taxon>
        <taxon>Malvoideae</taxon>
        <taxon>Gossypium</taxon>
    </lineage>
</organism>
<gene>
    <name evidence="2" type="ORF">GOBAR_AA17034</name>
</gene>
<dbReference type="OrthoDB" id="1741410at2759"/>
<evidence type="ECO:0000313" key="2">
    <source>
        <dbReference type="EMBL" id="PPS03629.1"/>
    </source>
</evidence>
<protein>
    <submittedName>
        <fullName evidence="2">Uncharacterized protein</fullName>
    </submittedName>
</protein>
<reference evidence="2 3" key="1">
    <citation type="submission" date="2015-01" db="EMBL/GenBank/DDBJ databases">
        <title>Genome of allotetraploid Gossypium barbadense reveals genomic plasticity and fiber elongation in cotton evolution.</title>
        <authorList>
            <person name="Chen X."/>
            <person name="Liu X."/>
            <person name="Zhao B."/>
            <person name="Zheng H."/>
            <person name="Hu Y."/>
            <person name="Lu G."/>
            <person name="Yang C."/>
            <person name="Chen J."/>
            <person name="Shan C."/>
            <person name="Zhang L."/>
            <person name="Zhou Y."/>
            <person name="Wang L."/>
            <person name="Guo W."/>
            <person name="Bai Y."/>
            <person name="Ruan J."/>
            <person name="Shangguan X."/>
            <person name="Mao Y."/>
            <person name="Jiang J."/>
            <person name="Zhu Y."/>
            <person name="Lei J."/>
            <person name="Kang H."/>
            <person name="Chen S."/>
            <person name="He X."/>
            <person name="Wang R."/>
            <person name="Wang Y."/>
            <person name="Chen J."/>
            <person name="Wang L."/>
            <person name="Yu S."/>
            <person name="Wang B."/>
            <person name="Wei J."/>
            <person name="Song S."/>
            <person name="Lu X."/>
            <person name="Gao Z."/>
            <person name="Gu W."/>
            <person name="Deng X."/>
            <person name="Ma D."/>
            <person name="Wang S."/>
            <person name="Liang W."/>
            <person name="Fang L."/>
            <person name="Cai C."/>
            <person name="Zhu X."/>
            <person name="Zhou B."/>
            <person name="Zhang Y."/>
            <person name="Chen Z."/>
            <person name="Xu S."/>
            <person name="Zhu R."/>
            <person name="Wang S."/>
            <person name="Zhang T."/>
            <person name="Zhao G."/>
        </authorList>
    </citation>
    <scope>NUCLEOTIDE SEQUENCE [LARGE SCALE GENOMIC DNA]</scope>
    <source>
        <strain evidence="3">cv. Xinhai21</strain>
        <tissue evidence="2">Leaf</tissue>
    </source>
</reference>
<evidence type="ECO:0000256" key="1">
    <source>
        <dbReference type="SAM" id="MobiDB-lite"/>
    </source>
</evidence>
<proteinExistence type="predicted"/>
<feature type="region of interest" description="Disordered" evidence="1">
    <location>
        <begin position="1"/>
        <end position="27"/>
    </location>
</feature>
<sequence>MSSSRGKKAAVPASKKKKGASSSLGPTARVRHPFLRFPIGPQEELFQILQARPLIAGRCIDWATTVMMSYNDPDTIQFHLGGLVCHLSIPEFGTTLGLYTEEFKEDSDLHALNLHIHRSPLRCWEALDGERALASSTLTTPTFYGVCRMGTSSTLPISSPSRFSTRQSGIGRGSSPLATMLLDWLNTSGSSAPQSKNHP</sequence>
<dbReference type="Proteomes" id="UP000239757">
    <property type="component" value="Unassembled WGS sequence"/>
</dbReference>
<accession>A0A2P5XJT9</accession>
<dbReference type="AlphaFoldDB" id="A0A2P5XJT9"/>
<evidence type="ECO:0000313" key="3">
    <source>
        <dbReference type="Proteomes" id="UP000239757"/>
    </source>
</evidence>
<name>A0A2P5XJT9_GOSBA</name>